<dbReference type="InterPro" id="IPR012309">
    <property type="entry name" value="DNA_ligase_ATP-dep_C"/>
</dbReference>
<dbReference type="EMBL" id="VSSQ01000029">
    <property type="protein sequence ID" value="MPL65581.1"/>
    <property type="molecule type" value="Genomic_DNA"/>
</dbReference>
<protein>
    <submittedName>
        <fullName evidence="4">Multifunctional non-homologous end joining DNA repair protein LigD</fullName>
    </submittedName>
</protein>
<evidence type="ECO:0000256" key="1">
    <source>
        <dbReference type="ARBA" id="ARBA00007572"/>
    </source>
</evidence>
<dbReference type="PANTHER" id="PTHR45674">
    <property type="entry name" value="DNA LIGASE 1/3 FAMILY MEMBER"/>
    <property type="match status" value="1"/>
</dbReference>
<name>A0A644TIN7_9ZZZZ</name>
<accession>A0A644TIN7</accession>
<dbReference type="GO" id="GO:0003910">
    <property type="term" value="F:DNA ligase (ATP) activity"/>
    <property type="evidence" value="ECO:0007669"/>
    <property type="project" value="InterPro"/>
</dbReference>
<dbReference type="PANTHER" id="PTHR45674:SF4">
    <property type="entry name" value="DNA LIGASE 1"/>
    <property type="match status" value="1"/>
</dbReference>
<dbReference type="CDD" id="cd07971">
    <property type="entry name" value="OBF_DNA_ligase_LigD"/>
    <property type="match status" value="1"/>
</dbReference>
<reference evidence="4" key="1">
    <citation type="submission" date="2019-08" db="EMBL/GenBank/DDBJ databases">
        <authorList>
            <person name="Kucharzyk K."/>
            <person name="Murdoch R.W."/>
            <person name="Higgins S."/>
            <person name="Loffler F."/>
        </authorList>
    </citation>
    <scope>NUCLEOTIDE SEQUENCE</scope>
</reference>
<dbReference type="GO" id="GO:0005524">
    <property type="term" value="F:ATP binding"/>
    <property type="evidence" value="ECO:0007669"/>
    <property type="project" value="InterPro"/>
</dbReference>
<dbReference type="CDD" id="cd07906">
    <property type="entry name" value="Adenylation_DNA_ligase_LigD_LigC"/>
    <property type="match status" value="1"/>
</dbReference>
<keyword evidence="2" id="KW-0436">Ligase</keyword>
<dbReference type="Gene3D" id="3.30.1490.70">
    <property type="match status" value="1"/>
</dbReference>
<feature type="domain" description="ATP-dependent DNA ligase family profile" evidence="3">
    <location>
        <begin position="110"/>
        <end position="233"/>
    </location>
</feature>
<evidence type="ECO:0000259" key="3">
    <source>
        <dbReference type="PROSITE" id="PS50160"/>
    </source>
</evidence>
<dbReference type="AlphaFoldDB" id="A0A644TIN7"/>
<dbReference type="InterPro" id="IPR014146">
    <property type="entry name" value="LigD_ligase_dom"/>
</dbReference>
<comment type="caution">
    <text evidence="4">The sequence shown here is derived from an EMBL/GenBank/DDBJ whole genome shotgun (WGS) entry which is preliminary data.</text>
</comment>
<dbReference type="GO" id="GO:0006310">
    <property type="term" value="P:DNA recombination"/>
    <property type="evidence" value="ECO:0007669"/>
    <property type="project" value="InterPro"/>
</dbReference>
<evidence type="ECO:0000313" key="4">
    <source>
        <dbReference type="EMBL" id="MPL65581.1"/>
    </source>
</evidence>
<dbReference type="Gene3D" id="2.40.50.140">
    <property type="entry name" value="Nucleic acid-binding proteins"/>
    <property type="match status" value="1"/>
</dbReference>
<evidence type="ECO:0000256" key="2">
    <source>
        <dbReference type="ARBA" id="ARBA00022598"/>
    </source>
</evidence>
<comment type="similarity">
    <text evidence="1">Belongs to the ATP-dependent DNA ligase family.</text>
</comment>
<dbReference type="GO" id="GO:0006281">
    <property type="term" value="P:DNA repair"/>
    <property type="evidence" value="ECO:0007669"/>
    <property type="project" value="InterPro"/>
</dbReference>
<organism evidence="4">
    <name type="scientific">bioreactor metagenome</name>
    <dbReference type="NCBI Taxonomy" id="1076179"/>
    <lineage>
        <taxon>unclassified sequences</taxon>
        <taxon>metagenomes</taxon>
        <taxon>ecological metagenomes</taxon>
    </lineage>
</organism>
<dbReference type="SUPFAM" id="SSF50249">
    <property type="entry name" value="Nucleic acid-binding proteins"/>
    <property type="match status" value="1"/>
</dbReference>
<dbReference type="Pfam" id="PF04679">
    <property type="entry name" value="DNA_ligase_A_C"/>
    <property type="match status" value="1"/>
</dbReference>
<dbReference type="NCBIfam" id="TIGR02779">
    <property type="entry name" value="NHEJ_ligase_lig"/>
    <property type="match status" value="1"/>
</dbReference>
<dbReference type="PROSITE" id="PS50160">
    <property type="entry name" value="DNA_LIGASE_A3"/>
    <property type="match status" value="1"/>
</dbReference>
<dbReference type="Gene3D" id="3.30.470.30">
    <property type="entry name" value="DNA ligase/mRNA capping enzyme"/>
    <property type="match status" value="1"/>
</dbReference>
<gene>
    <name evidence="4" type="primary">ligD_3</name>
    <name evidence="4" type="ORF">SDC9_11245</name>
</gene>
<dbReference type="Pfam" id="PF01068">
    <property type="entry name" value="DNA_ligase_A_M"/>
    <property type="match status" value="1"/>
</dbReference>
<proteinExistence type="inferred from homology"/>
<dbReference type="SUPFAM" id="SSF56091">
    <property type="entry name" value="DNA ligase/mRNA capping enzyme, catalytic domain"/>
    <property type="match status" value="1"/>
</dbReference>
<dbReference type="InterPro" id="IPR012340">
    <property type="entry name" value="NA-bd_OB-fold"/>
</dbReference>
<sequence length="332" mass="37793">MTMEEKNMKLIKPMLAKPSSLPQIDNDYAYEIKWDGIRAIFYATQGQFMISSRNLRNITTQYPELALLQKQLTKTLILDGEIVAFDSNDRPSFELLQLRMGLTSPKLIKERMKQVPITYVIFDLLQIRKDLLLNYSFLERRTKLAELNLSGSFWQTSPYTIGDGKNYLLASQKLGLEGIIAKRITSLYLPGKRTDDWLKIKNQLRQELVIGGWVPGKGSRTGRIGAVLVGYYDLSRDEATRKGHAQKFLYAGKVGTGFSMADLDKLSLLLSSHKCSASPFTNKIPVKEAIFVEPQLVAEFEFTEWTTGNTLRHPSYKGLRNDKDHLSVTRET</sequence>
<dbReference type="InterPro" id="IPR050191">
    <property type="entry name" value="ATP-dep_DNA_ligase"/>
</dbReference>
<dbReference type="InterPro" id="IPR012310">
    <property type="entry name" value="DNA_ligase_ATP-dep_cent"/>
</dbReference>